<dbReference type="CDD" id="cd21134">
    <property type="entry name" value="YTH"/>
    <property type="match status" value="1"/>
</dbReference>
<dbReference type="Gene3D" id="3.10.590.10">
    <property type="entry name" value="ph1033 like domains"/>
    <property type="match status" value="1"/>
</dbReference>
<dbReference type="GO" id="GO:1990247">
    <property type="term" value="F:N6-methyladenosine-containing RNA reader activity"/>
    <property type="evidence" value="ECO:0007669"/>
    <property type="project" value="TreeGrafter"/>
</dbReference>
<keyword evidence="4" id="KW-1185">Reference proteome</keyword>
<feature type="compositionally biased region" description="Basic and acidic residues" evidence="1">
    <location>
        <begin position="17"/>
        <end position="41"/>
    </location>
</feature>
<dbReference type="PANTHER" id="PTHR12357">
    <property type="entry name" value="YTH YT521-B HOMOLOGY DOMAIN-CONTAINING"/>
    <property type="match status" value="1"/>
</dbReference>
<evidence type="ECO:0000259" key="2">
    <source>
        <dbReference type="PROSITE" id="PS50882"/>
    </source>
</evidence>
<proteinExistence type="predicted"/>
<protein>
    <submittedName>
        <fullName evidence="3">YTH domain-containing protein 1</fullName>
    </submittedName>
</protein>
<feature type="region of interest" description="Disordered" evidence="1">
    <location>
        <begin position="240"/>
        <end position="387"/>
    </location>
</feature>
<dbReference type="InterPro" id="IPR045168">
    <property type="entry name" value="YTH_prot"/>
</dbReference>
<dbReference type="GO" id="GO:0000398">
    <property type="term" value="P:mRNA splicing, via spliceosome"/>
    <property type="evidence" value="ECO:0007669"/>
    <property type="project" value="TreeGrafter"/>
</dbReference>
<dbReference type="GO" id="GO:0005654">
    <property type="term" value="C:nucleoplasm"/>
    <property type="evidence" value="ECO:0007669"/>
    <property type="project" value="TreeGrafter"/>
</dbReference>
<dbReference type="PANTHER" id="PTHR12357:SF3">
    <property type="entry name" value="YTH DOMAIN-CONTAINING PROTEIN 1"/>
    <property type="match status" value="1"/>
</dbReference>
<feature type="compositionally biased region" description="Low complexity" evidence="1">
    <location>
        <begin position="317"/>
        <end position="326"/>
    </location>
</feature>
<sequence length="387" mass="43702">MKPFCTKRRKRTSCGDSESKSEGEDQVDGRLSVDKDTDGKKGGSNSSSLSSQLSLISSDEEKSADAQDSGGSSLISTIFRDARFFLMKSCNEENVTLSKAKGVWSTLPQNEVKLNEEFDKCQNVILIFSVGGSGKFCGFARLASKSWDPQHFGRAGQNVNWILPAGSQCPLGGMFRIDWICKDELAFGVTSQLFNPWNHDKPVKIGRDGQEIHPRVGAKLCRLFSMESEAEWETAFETSRKNVEKATTQAPSLRPRYRPDFDPGAVKNHLETETKRRPPASLPPRFRRASMNRSDQLEREYSPQNYFMASPPPAPPFYQQQQYFHPEPGRYPSRFLEQPQLRSSDFQRSQTPRSRYSDGASRTDFGTTRKSPESDKKRGWKRGGRKP</sequence>
<dbReference type="STRING" id="48709.A0A1D2MKI0"/>
<dbReference type="GO" id="GO:0003729">
    <property type="term" value="F:mRNA binding"/>
    <property type="evidence" value="ECO:0007669"/>
    <property type="project" value="TreeGrafter"/>
</dbReference>
<gene>
    <name evidence="3" type="ORF">Ocin01_13203</name>
</gene>
<evidence type="ECO:0000313" key="4">
    <source>
        <dbReference type="Proteomes" id="UP000094527"/>
    </source>
</evidence>
<organism evidence="3 4">
    <name type="scientific">Orchesella cincta</name>
    <name type="common">Springtail</name>
    <name type="synonym">Podura cincta</name>
    <dbReference type="NCBI Taxonomy" id="48709"/>
    <lineage>
        <taxon>Eukaryota</taxon>
        <taxon>Metazoa</taxon>
        <taxon>Ecdysozoa</taxon>
        <taxon>Arthropoda</taxon>
        <taxon>Hexapoda</taxon>
        <taxon>Collembola</taxon>
        <taxon>Entomobryomorpha</taxon>
        <taxon>Entomobryoidea</taxon>
        <taxon>Orchesellidae</taxon>
        <taxon>Orchesellinae</taxon>
        <taxon>Orchesella</taxon>
    </lineage>
</organism>
<dbReference type="PROSITE" id="PS50882">
    <property type="entry name" value="YTH"/>
    <property type="match status" value="1"/>
</dbReference>
<evidence type="ECO:0000313" key="3">
    <source>
        <dbReference type="EMBL" id="ODM93478.1"/>
    </source>
</evidence>
<dbReference type="EMBL" id="LJIJ01000974">
    <property type="protein sequence ID" value="ODM93478.1"/>
    <property type="molecule type" value="Genomic_DNA"/>
</dbReference>
<feature type="compositionally biased region" description="Basic residues" evidence="1">
    <location>
        <begin position="1"/>
        <end position="12"/>
    </location>
</feature>
<dbReference type="AlphaFoldDB" id="A0A1D2MKI0"/>
<dbReference type="OrthoDB" id="5842105at2759"/>
<feature type="compositionally biased region" description="Basic residues" evidence="1">
    <location>
        <begin position="378"/>
        <end position="387"/>
    </location>
</feature>
<dbReference type="Pfam" id="PF04146">
    <property type="entry name" value="YTH"/>
    <property type="match status" value="1"/>
</dbReference>
<dbReference type="Proteomes" id="UP000094527">
    <property type="component" value="Unassembled WGS sequence"/>
</dbReference>
<feature type="compositionally biased region" description="Polar residues" evidence="1">
    <location>
        <begin position="340"/>
        <end position="354"/>
    </location>
</feature>
<dbReference type="InterPro" id="IPR007275">
    <property type="entry name" value="YTH_domain"/>
</dbReference>
<feature type="compositionally biased region" description="Low complexity" evidence="1">
    <location>
        <begin position="43"/>
        <end position="52"/>
    </location>
</feature>
<evidence type="ECO:0000256" key="1">
    <source>
        <dbReference type="SAM" id="MobiDB-lite"/>
    </source>
</evidence>
<comment type="caution">
    <text evidence="3">The sequence shown here is derived from an EMBL/GenBank/DDBJ whole genome shotgun (WGS) entry which is preliminary data.</text>
</comment>
<feature type="region of interest" description="Disordered" evidence="1">
    <location>
        <begin position="1"/>
        <end position="52"/>
    </location>
</feature>
<name>A0A1D2MKI0_ORCCI</name>
<feature type="domain" description="YTH" evidence="2">
    <location>
        <begin position="82"/>
        <end position="224"/>
    </location>
</feature>
<accession>A0A1D2MKI0</accession>
<reference evidence="3 4" key="1">
    <citation type="journal article" date="2016" name="Genome Biol. Evol.">
        <title>Gene Family Evolution Reflects Adaptation to Soil Environmental Stressors in the Genome of the Collembolan Orchesella cincta.</title>
        <authorList>
            <person name="Faddeeva-Vakhrusheva A."/>
            <person name="Derks M.F."/>
            <person name="Anvar S.Y."/>
            <person name="Agamennone V."/>
            <person name="Suring W."/>
            <person name="Smit S."/>
            <person name="van Straalen N.M."/>
            <person name="Roelofs D."/>
        </authorList>
    </citation>
    <scope>NUCLEOTIDE SEQUENCE [LARGE SCALE GENOMIC DNA]</scope>
    <source>
        <tissue evidence="3">Mixed pool</tissue>
    </source>
</reference>
<dbReference type="GO" id="GO:0000381">
    <property type="term" value="P:regulation of alternative mRNA splicing, via spliceosome"/>
    <property type="evidence" value="ECO:0007669"/>
    <property type="project" value="TreeGrafter"/>
</dbReference>